<evidence type="ECO:0000256" key="3">
    <source>
        <dbReference type="ARBA" id="ARBA00023015"/>
    </source>
</evidence>
<dbReference type="Pfam" id="PF06971">
    <property type="entry name" value="Put_DNA-bind_N"/>
    <property type="match status" value="1"/>
</dbReference>
<evidence type="ECO:0000256" key="2">
    <source>
        <dbReference type="ARBA" id="ARBA00022491"/>
    </source>
</evidence>
<dbReference type="InterPro" id="IPR036390">
    <property type="entry name" value="WH_DNA-bd_sf"/>
</dbReference>
<dbReference type="GO" id="GO:0003677">
    <property type="term" value="F:DNA binding"/>
    <property type="evidence" value="ECO:0007669"/>
    <property type="project" value="UniProtKB-UniRule"/>
</dbReference>
<dbReference type="GO" id="GO:0003700">
    <property type="term" value="F:DNA-binding transcription factor activity"/>
    <property type="evidence" value="ECO:0007669"/>
    <property type="project" value="UniProtKB-UniRule"/>
</dbReference>
<dbReference type="SMART" id="SM00881">
    <property type="entry name" value="CoA_binding"/>
    <property type="match status" value="1"/>
</dbReference>
<evidence type="ECO:0000313" key="10">
    <source>
        <dbReference type="Proteomes" id="UP000623172"/>
    </source>
</evidence>
<evidence type="ECO:0000256" key="4">
    <source>
        <dbReference type="ARBA" id="ARBA00023027"/>
    </source>
</evidence>
<dbReference type="InterPro" id="IPR003781">
    <property type="entry name" value="CoA-bd"/>
</dbReference>
<proteinExistence type="inferred from homology"/>
<organism evidence="9 10">
    <name type="scientific">Gehongia tenuis</name>
    <dbReference type="NCBI Taxonomy" id="2763655"/>
    <lineage>
        <taxon>Bacteria</taxon>
        <taxon>Bacillati</taxon>
        <taxon>Bacillota</taxon>
        <taxon>Clostridia</taxon>
        <taxon>Christensenellales</taxon>
        <taxon>Christensenellaceae</taxon>
        <taxon>Gehongia</taxon>
    </lineage>
</organism>
<dbReference type="Proteomes" id="UP000623172">
    <property type="component" value="Unassembled WGS sequence"/>
</dbReference>
<protein>
    <recommendedName>
        <fullName evidence="7">Redox-sensing transcriptional repressor Rex</fullName>
    </recommendedName>
</protein>
<comment type="similarity">
    <text evidence="7">Belongs to the transcriptional regulatory Rex family.</text>
</comment>
<name>A0A926HQT0_9FIRM</name>
<keyword evidence="3 7" id="KW-0805">Transcription regulation</keyword>
<dbReference type="PANTHER" id="PTHR35786">
    <property type="entry name" value="REDOX-SENSING TRANSCRIPTIONAL REPRESSOR REX"/>
    <property type="match status" value="1"/>
</dbReference>
<evidence type="ECO:0000256" key="1">
    <source>
        <dbReference type="ARBA" id="ARBA00022490"/>
    </source>
</evidence>
<dbReference type="GO" id="GO:0045892">
    <property type="term" value="P:negative regulation of DNA-templated transcription"/>
    <property type="evidence" value="ECO:0007669"/>
    <property type="project" value="InterPro"/>
</dbReference>
<dbReference type="AlphaFoldDB" id="A0A926HQT0"/>
<keyword evidence="5 7" id="KW-0238">DNA-binding</keyword>
<comment type="subunit">
    <text evidence="7">Homodimer.</text>
</comment>
<keyword evidence="6 7" id="KW-0804">Transcription</keyword>
<evidence type="ECO:0000259" key="8">
    <source>
        <dbReference type="SMART" id="SM00881"/>
    </source>
</evidence>
<feature type="binding site" evidence="7">
    <location>
        <begin position="90"/>
        <end position="95"/>
    </location>
    <ligand>
        <name>NAD(+)</name>
        <dbReference type="ChEBI" id="CHEBI:57540"/>
    </ligand>
</feature>
<accession>A0A926HQT0</accession>
<dbReference type="Pfam" id="PF02629">
    <property type="entry name" value="CoA_binding"/>
    <property type="match status" value="1"/>
</dbReference>
<evidence type="ECO:0000256" key="5">
    <source>
        <dbReference type="ARBA" id="ARBA00023125"/>
    </source>
</evidence>
<evidence type="ECO:0000256" key="6">
    <source>
        <dbReference type="ARBA" id="ARBA00023163"/>
    </source>
</evidence>
<comment type="function">
    <text evidence="7">Modulates transcription in response to changes in cellular NADH/NAD(+) redox state.</text>
</comment>
<dbReference type="SUPFAM" id="SSF51735">
    <property type="entry name" value="NAD(P)-binding Rossmann-fold domains"/>
    <property type="match status" value="1"/>
</dbReference>
<dbReference type="EMBL" id="JACRSR010000002">
    <property type="protein sequence ID" value="MBC8531561.1"/>
    <property type="molecule type" value="Genomic_DNA"/>
</dbReference>
<keyword evidence="2 7" id="KW-0678">Repressor</keyword>
<keyword evidence="10" id="KW-1185">Reference proteome</keyword>
<dbReference type="HAMAP" id="MF_01131">
    <property type="entry name" value="Rex"/>
    <property type="match status" value="1"/>
</dbReference>
<dbReference type="NCBIfam" id="NF003989">
    <property type="entry name" value="PRK05472.1-3"/>
    <property type="match status" value="1"/>
</dbReference>
<feature type="domain" description="CoA-binding" evidence="8">
    <location>
        <begin position="79"/>
        <end position="180"/>
    </location>
</feature>
<dbReference type="NCBIfam" id="NF003995">
    <property type="entry name" value="PRK05472.2-4"/>
    <property type="match status" value="1"/>
</dbReference>
<dbReference type="NCBIfam" id="NF003994">
    <property type="entry name" value="PRK05472.2-3"/>
    <property type="match status" value="1"/>
</dbReference>
<evidence type="ECO:0000313" key="9">
    <source>
        <dbReference type="EMBL" id="MBC8531561.1"/>
    </source>
</evidence>
<comment type="caution">
    <text evidence="9">The sequence shown here is derived from an EMBL/GenBank/DDBJ whole genome shotgun (WGS) entry which is preliminary data.</text>
</comment>
<keyword evidence="4 7" id="KW-0520">NAD</keyword>
<gene>
    <name evidence="7" type="primary">rex</name>
    <name evidence="9" type="ORF">H8696_06825</name>
</gene>
<dbReference type="GO" id="GO:0005737">
    <property type="term" value="C:cytoplasm"/>
    <property type="evidence" value="ECO:0007669"/>
    <property type="project" value="UniProtKB-SubCell"/>
</dbReference>
<dbReference type="NCBIfam" id="NF003990">
    <property type="entry name" value="PRK05472.1-4"/>
    <property type="match status" value="1"/>
</dbReference>
<dbReference type="Gene3D" id="1.10.10.10">
    <property type="entry name" value="Winged helix-like DNA-binding domain superfamily/Winged helix DNA-binding domain"/>
    <property type="match status" value="1"/>
</dbReference>
<dbReference type="GO" id="GO:0051775">
    <property type="term" value="P:response to redox state"/>
    <property type="evidence" value="ECO:0007669"/>
    <property type="project" value="InterPro"/>
</dbReference>
<dbReference type="InterPro" id="IPR022876">
    <property type="entry name" value="Tscrpt_rep_Rex"/>
</dbReference>
<dbReference type="InterPro" id="IPR036291">
    <property type="entry name" value="NAD(P)-bd_dom_sf"/>
</dbReference>
<dbReference type="InterPro" id="IPR036388">
    <property type="entry name" value="WH-like_DNA-bd_sf"/>
</dbReference>
<dbReference type="SUPFAM" id="SSF46785">
    <property type="entry name" value="Winged helix' DNA-binding domain"/>
    <property type="match status" value="1"/>
</dbReference>
<evidence type="ECO:0000256" key="7">
    <source>
        <dbReference type="HAMAP-Rule" id="MF_01131"/>
    </source>
</evidence>
<feature type="DNA-binding region" description="H-T-H motif" evidence="7">
    <location>
        <begin position="16"/>
        <end position="55"/>
    </location>
</feature>
<dbReference type="InterPro" id="IPR009718">
    <property type="entry name" value="Rex_DNA-bd_C_dom"/>
</dbReference>
<dbReference type="PANTHER" id="PTHR35786:SF1">
    <property type="entry name" value="REDOX-SENSING TRANSCRIPTIONAL REPRESSOR REX 1"/>
    <property type="match status" value="1"/>
</dbReference>
<sequence>MVRSRVSDAVIRRMPRYYRYLVDLEKNGVERISSEKLGRYTGLTASQIRQDFNCFGGFGQQGYGYNVTDLKNTIAGILGLHKHYQVIIVGAGNVGQALANYTNFKDEGFTVAALFDTQSPPVGTFVNGVLVWPVEKMEAFVREHQVDIGIITTPQSVARKIAERMAEAGIKGIWNFAPVDVSLPEQDVCVENLHLSDSLLTLTYHLNEDPAKKE</sequence>
<dbReference type="Gene3D" id="3.40.50.720">
    <property type="entry name" value="NAD(P)-binding Rossmann-like Domain"/>
    <property type="match status" value="1"/>
</dbReference>
<keyword evidence="1 7" id="KW-0963">Cytoplasm</keyword>
<dbReference type="NCBIfam" id="NF003996">
    <property type="entry name" value="PRK05472.2-5"/>
    <property type="match status" value="1"/>
</dbReference>
<reference evidence="9" key="1">
    <citation type="submission" date="2020-08" db="EMBL/GenBank/DDBJ databases">
        <title>Genome public.</title>
        <authorList>
            <person name="Liu C."/>
            <person name="Sun Q."/>
        </authorList>
    </citation>
    <scope>NUCLEOTIDE SEQUENCE</scope>
    <source>
        <strain evidence="9">NSJ-53</strain>
    </source>
</reference>
<comment type="subcellular location">
    <subcellularLocation>
        <location evidence="7">Cytoplasm</location>
    </subcellularLocation>
</comment>